<sequence>MQKVEGLRSKLRKGRAYRREDLAQWSTSIDRHLSQLVEEGILKKLAQGLYYVPKPSAFGPTPPDENEVIKTYLKGDDFLVVSPNYYNSLGLGATQLYNRKRIYNHKKHEDVKLGNKVYEFRRKPKFPKKLSREYLVVDLLNNLKYLAEDEQMILENLQKNIDTFEAKTLQANAQRYGTIRTKKILQQMR</sequence>
<evidence type="ECO:0000313" key="3">
    <source>
        <dbReference type="Proteomes" id="UP000198670"/>
    </source>
</evidence>
<protein>
    <recommendedName>
        <fullName evidence="4">Transcriptional regulator, AbiEi antitoxin, Type IV TA system</fullName>
    </recommendedName>
</protein>
<dbReference type="InterPro" id="IPR045738">
    <property type="entry name" value="DUF6088"/>
</dbReference>
<organism evidence="2 3">
    <name type="scientific">Parapedobacter indicus</name>
    <dbReference type="NCBI Taxonomy" id="1477437"/>
    <lineage>
        <taxon>Bacteria</taxon>
        <taxon>Pseudomonadati</taxon>
        <taxon>Bacteroidota</taxon>
        <taxon>Sphingobacteriia</taxon>
        <taxon>Sphingobacteriales</taxon>
        <taxon>Sphingobacteriaceae</taxon>
        <taxon>Parapedobacter</taxon>
    </lineage>
</organism>
<dbReference type="Pfam" id="PF19570">
    <property type="entry name" value="DUF6088"/>
    <property type="match status" value="1"/>
</dbReference>
<name>A0A1I3GK57_9SPHI</name>
<dbReference type="AlphaFoldDB" id="A0A1I3GK57"/>
<dbReference type="Proteomes" id="UP000198670">
    <property type="component" value="Unassembled WGS sequence"/>
</dbReference>
<evidence type="ECO:0000256" key="1">
    <source>
        <dbReference type="SAM" id="Coils"/>
    </source>
</evidence>
<evidence type="ECO:0000313" key="2">
    <source>
        <dbReference type="EMBL" id="SFI23888.1"/>
    </source>
</evidence>
<dbReference type="RefSeq" id="WP_090625829.1">
    <property type="nucleotide sequence ID" value="NZ_FOQO01000003.1"/>
</dbReference>
<dbReference type="EMBL" id="FOQO01000003">
    <property type="protein sequence ID" value="SFI23888.1"/>
    <property type="molecule type" value="Genomic_DNA"/>
</dbReference>
<reference evidence="2 3" key="1">
    <citation type="submission" date="2016-10" db="EMBL/GenBank/DDBJ databases">
        <authorList>
            <person name="de Groot N.N."/>
        </authorList>
    </citation>
    <scope>NUCLEOTIDE SEQUENCE [LARGE SCALE GENOMIC DNA]</scope>
    <source>
        <strain evidence="2 3">RK1</strain>
    </source>
</reference>
<feature type="coiled-coil region" evidence="1">
    <location>
        <begin position="140"/>
        <end position="174"/>
    </location>
</feature>
<keyword evidence="3" id="KW-1185">Reference proteome</keyword>
<dbReference type="OrthoDB" id="9798200at2"/>
<dbReference type="STRING" id="1477437.SAMN05444682_10311"/>
<accession>A0A1I3GK57</accession>
<evidence type="ECO:0008006" key="4">
    <source>
        <dbReference type="Google" id="ProtNLM"/>
    </source>
</evidence>
<gene>
    <name evidence="2" type="ORF">SAMN05444682_10311</name>
</gene>
<proteinExistence type="predicted"/>
<keyword evidence="1" id="KW-0175">Coiled coil</keyword>